<name>A0A484M7I2_9ASTE</name>
<organism evidence="1 2">
    <name type="scientific">Cuscuta campestris</name>
    <dbReference type="NCBI Taxonomy" id="132261"/>
    <lineage>
        <taxon>Eukaryota</taxon>
        <taxon>Viridiplantae</taxon>
        <taxon>Streptophyta</taxon>
        <taxon>Embryophyta</taxon>
        <taxon>Tracheophyta</taxon>
        <taxon>Spermatophyta</taxon>
        <taxon>Magnoliopsida</taxon>
        <taxon>eudicotyledons</taxon>
        <taxon>Gunneridae</taxon>
        <taxon>Pentapetalae</taxon>
        <taxon>asterids</taxon>
        <taxon>lamiids</taxon>
        <taxon>Solanales</taxon>
        <taxon>Convolvulaceae</taxon>
        <taxon>Cuscuteae</taxon>
        <taxon>Cuscuta</taxon>
        <taxon>Cuscuta subgen. Grammica</taxon>
        <taxon>Cuscuta sect. Cleistogrammica</taxon>
    </lineage>
</organism>
<evidence type="ECO:0000313" key="2">
    <source>
        <dbReference type="Proteomes" id="UP000595140"/>
    </source>
</evidence>
<dbReference type="Proteomes" id="UP000595140">
    <property type="component" value="Unassembled WGS sequence"/>
</dbReference>
<reference evidence="1 2" key="1">
    <citation type="submission" date="2018-04" db="EMBL/GenBank/DDBJ databases">
        <authorList>
            <person name="Vogel A."/>
        </authorList>
    </citation>
    <scope>NUCLEOTIDE SEQUENCE [LARGE SCALE GENOMIC DNA]</scope>
</reference>
<accession>A0A484M7I2</accession>
<sequence length="30" mass="3446">AERHGTQEILFHYSFAASDFHRKLRGAGRS</sequence>
<gene>
    <name evidence="1" type="ORF">CCAM_LOCUS26353</name>
</gene>
<keyword evidence="2" id="KW-1185">Reference proteome</keyword>
<evidence type="ECO:0000313" key="1">
    <source>
        <dbReference type="EMBL" id="VFQ84577.1"/>
    </source>
</evidence>
<feature type="non-terminal residue" evidence="1">
    <location>
        <position position="1"/>
    </location>
</feature>
<dbReference type="AlphaFoldDB" id="A0A484M7I2"/>
<protein>
    <submittedName>
        <fullName evidence="1">Uncharacterized protein</fullName>
    </submittedName>
</protein>
<dbReference type="EMBL" id="OOIL02002805">
    <property type="protein sequence ID" value="VFQ84577.1"/>
    <property type="molecule type" value="Genomic_DNA"/>
</dbReference>
<proteinExistence type="predicted"/>